<gene>
    <name evidence="2" type="ORF">NCGR_LOCUS2357</name>
</gene>
<protein>
    <recommendedName>
        <fullName evidence="4">CCHC-type domain-containing protein</fullName>
    </recommendedName>
</protein>
<evidence type="ECO:0008006" key="4">
    <source>
        <dbReference type="Google" id="ProtNLM"/>
    </source>
</evidence>
<feature type="region of interest" description="Disordered" evidence="1">
    <location>
        <begin position="130"/>
        <end position="186"/>
    </location>
</feature>
<comment type="caution">
    <text evidence="2">The sequence shown here is derived from an EMBL/GenBank/DDBJ whole genome shotgun (WGS) entry which is preliminary data.</text>
</comment>
<evidence type="ECO:0000256" key="1">
    <source>
        <dbReference type="SAM" id="MobiDB-lite"/>
    </source>
</evidence>
<dbReference type="AlphaFoldDB" id="A0A811MBB3"/>
<organism evidence="2 3">
    <name type="scientific">Miscanthus lutarioriparius</name>
    <dbReference type="NCBI Taxonomy" id="422564"/>
    <lineage>
        <taxon>Eukaryota</taxon>
        <taxon>Viridiplantae</taxon>
        <taxon>Streptophyta</taxon>
        <taxon>Embryophyta</taxon>
        <taxon>Tracheophyta</taxon>
        <taxon>Spermatophyta</taxon>
        <taxon>Magnoliopsida</taxon>
        <taxon>Liliopsida</taxon>
        <taxon>Poales</taxon>
        <taxon>Poaceae</taxon>
        <taxon>PACMAD clade</taxon>
        <taxon>Panicoideae</taxon>
        <taxon>Andropogonodae</taxon>
        <taxon>Andropogoneae</taxon>
        <taxon>Saccharinae</taxon>
        <taxon>Miscanthus</taxon>
    </lineage>
</organism>
<proteinExistence type="predicted"/>
<reference evidence="2" key="1">
    <citation type="submission" date="2020-10" db="EMBL/GenBank/DDBJ databases">
        <authorList>
            <person name="Han B."/>
            <person name="Lu T."/>
            <person name="Zhao Q."/>
            <person name="Huang X."/>
            <person name="Zhao Y."/>
        </authorList>
    </citation>
    <scope>NUCLEOTIDE SEQUENCE</scope>
</reference>
<dbReference type="Proteomes" id="UP000604825">
    <property type="component" value="Unassembled WGS sequence"/>
</dbReference>
<evidence type="ECO:0000313" key="3">
    <source>
        <dbReference type="Proteomes" id="UP000604825"/>
    </source>
</evidence>
<sequence length="275" mass="30745">MGTSGEKESMDQAFNQAAGNLVWPMLSRTNYQEWSSHIQCNLEGMFLWDAVTSDPDKVERRRDRLALGAMLRGVPHSMHSMLLNKKTVKEAWEAIKTMRLGADRVKEDRFEPSVEQVMVKTGKLMLTKEEWMTRNKSRMQSESSSTSSGKSGGHYVKKEKSGARGSGGACDSGGRQLTSMGTPRRKGKCNKCGIYGHFAKEYKTKEKKERQEATHHANGDVEVGALLVAQVCMVARTLIAEDQRAFLNQERVFLAEYKNGAWILDTGATNHMTSC</sequence>
<name>A0A811MBB3_9POAL</name>
<keyword evidence="3" id="KW-1185">Reference proteome</keyword>
<dbReference type="EMBL" id="CAJGYO010000001">
    <property type="protein sequence ID" value="CAD6204363.1"/>
    <property type="molecule type" value="Genomic_DNA"/>
</dbReference>
<accession>A0A811MBB3</accession>
<evidence type="ECO:0000313" key="2">
    <source>
        <dbReference type="EMBL" id="CAD6204363.1"/>
    </source>
</evidence>